<organism evidence="1 2">
    <name type="scientific">Chryseobacterium gleum</name>
    <name type="common">Flavobacterium gleum</name>
    <dbReference type="NCBI Taxonomy" id="250"/>
    <lineage>
        <taxon>Bacteria</taxon>
        <taxon>Pseudomonadati</taxon>
        <taxon>Bacteroidota</taxon>
        <taxon>Flavobacteriia</taxon>
        <taxon>Flavobacteriales</taxon>
        <taxon>Weeksellaceae</taxon>
        <taxon>Chryseobacterium group</taxon>
        <taxon>Chryseobacterium</taxon>
    </lineage>
</organism>
<dbReference type="RefSeq" id="WP_002984658.1">
    <property type="nucleotide sequence ID" value="NZ_CP068486.1"/>
</dbReference>
<dbReference type="InterPro" id="IPR050708">
    <property type="entry name" value="T6SS_VgrG/RHS"/>
</dbReference>
<dbReference type="STRING" id="525257.HMPREF0204_11432"/>
<dbReference type="PANTHER" id="PTHR32305">
    <property type="match status" value="1"/>
</dbReference>
<dbReference type="KEGG" id="cgle:NCTC11432_04276"/>
<name>A0A448B7Y7_CHRGE</name>
<dbReference type="OrthoDB" id="2972467at2"/>
<proteinExistence type="predicted"/>
<dbReference type="NCBIfam" id="TIGR03696">
    <property type="entry name" value="Rhs_assc_core"/>
    <property type="match status" value="1"/>
</dbReference>
<reference evidence="1 2" key="1">
    <citation type="submission" date="2018-12" db="EMBL/GenBank/DDBJ databases">
        <authorList>
            <consortium name="Pathogen Informatics"/>
        </authorList>
    </citation>
    <scope>NUCLEOTIDE SEQUENCE [LARGE SCALE GENOMIC DNA]</scope>
    <source>
        <strain evidence="1 2">NCTC11432</strain>
    </source>
</reference>
<evidence type="ECO:0000313" key="2">
    <source>
        <dbReference type="Proteomes" id="UP000279227"/>
    </source>
</evidence>
<dbReference type="Gene3D" id="2.180.10.10">
    <property type="entry name" value="RHS repeat-associated core"/>
    <property type="match status" value="1"/>
</dbReference>
<dbReference type="Proteomes" id="UP000279227">
    <property type="component" value="Chromosome"/>
</dbReference>
<gene>
    <name evidence="1" type="ORF">NCTC11432_04276</name>
</gene>
<accession>A0A448B7Y7</accession>
<evidence type="ECO:0000313" key="1">
    <source>
        <dbReference type="EMBL" id="VEE10652.1"/>
    </source>
</evidence>
<dbReference type="GeneID" id="93023817"/>
<dbReference type="EMBL" id="LR134289">
    <property type="protein sequence ID" value="VEE10652.1"/>
    <property type="molecule type" value="Genomic_DNA"/>
</dbReference>
<sequence>MKGYELFYNNFTVVTGVFYYLDYNNCKELQETGMYDYGARMLMPDLGRWGSMDAMSEKYSAWSPYNYAINNPVMVIDPDGNDISYSGEAAQQAFKAYVAIMSTSTETSGGNIFTGFDFNSFLDDITVDYRGKIIKIDANNKPNRFLMKKDRLKATPKFKKK</sequence>
<dbReference type="InterPro" id="IPR022385">
    <property type="entry name" value="Rhs_assc_core"/>
</dbReference>
<dbReference type="PANTHER" id="PTHR32305:SF15">
    <property type="entry name" value="PROTEIN RHSA-RELATED"/>
    <property type="match status" value="1"/>
</dbReference>
<protein>
    <submittedName>
        <fullName evidence="1">RHS repeat-associated core domain</fullName>
    </submittedName>
</protein>
<dbReference type="AlphaFoldDB" id="A0A448B7Y7"/>